<proteinExistence type="predicted"/>
<sequence>RVCAFDLNTGPIRGYRYAIADKLYLYNFYLLIFIVIDEFCVRNDTTRDWKSFRPRRLSSPNGTDDKVPTGVQDFAFHLPRLRFPSPAGALAASRLAIAMLEVNRICMRVSPALLR</sequence>
<gene>
    <name evidence="1" type="ORF">ALC53_01647</name>
</gene>
<dbReference type="Proteomes" id="UP000078540">
    <property type="component" value="Unassembled WGS sequence"/>
</dbReference>
<dbReference type="EMBL" id="KQ976408">
    <property type="protein sequence ID" value="KYM91235.1"/>
    <property type="molecule type" value="Genomic_DNA"/>
</dbReference>
<name>A0A195BV79_9HYME</name>
<feature type="non-terminal residue" evidence="1">
    <location>
        <position position="1"/>
    </location>
</feature>
<evidence type="ECO:0000313" key="2">
    <source>
        <dbReference type="Proteomes" id="UP000078540"/>
    </source>
</evidence>
<dbReference type="AlphaFoldDB" id="A0A195BV79"/>
<evidence type="ECO:0000313" key="1">
    <source>
        <dbReference type="EMBL" id="KYM91235.1"/>
    </source>
</evidence>
<reference evidence="1 2" key="1">
    <citation type="submission" date="2015-09" db="EMBL/GenBank/DDBJ databases">
        <title>Atta colombica WGS genome.</title>
        <authorList>
            <person name="Nygaard S."/>
            <person name="Hu H."/>
            <person name="Boomsma J."/>
            <person name="Zhang G."/>
        </authorList>
    </citation>
    <scope>NUCLEOTIDE SEQUENCE [LARGE SCALE GENOMIC DNA]</scope>
    <source>
        <strain evidence="1">Treedump-2</strain>
        <tissue evidence="1">Whole body</tissue>
    </source>
</reference>
<protein>
    <submittedName>
        <fullName evidence="1">Uncharacterized protein</fullName>
    </submittedName>
</protein>
<accession>A0A195BV79</accession>
<keyword evidence="2" id="KW-1185">Reference proteome</keyword>
<organism evidence="1 2">
    <name type="scientific">Atta colombica</name>
    <dbReference type="NCBI Taxonomy" id="520822"/>
    <lineage>
        <taxon>Eukaryota</taxon>
        <taxon>Metazoa</taxon>
        <taxon>Ecdysozoa</taxon>
        <taxon>Arthropoda</taxon>
        <taxon>Hexapoda</taxon>
        <taxon>Insecta</taxon>
        <taxon>Pterygota</taxon>
        <taxon>Neoptera</taxon>
        <taxon>Endopterygota</taxon>
        <taxon>Hymenoptera</taxon>
        <taxon>Apocrita</taxon>
        <taxon>Aculeata</taxon>
        <taxon>Formicoidea</taxon>
        <taxon>Formicidae</taxon>
        <taxon>Myrmicinae</taxon>
        <taxon>Atta</taxon>
    </lineage>
</organism>